<name>A0A5B9DAH4_9ARCH</name>
<reference evidence="1 2" key="1">
    <citation type="journal article" date="2020" name="Nature">
        <title>Isolation of an archaeon at the prokaryote-eukaryote interface.</title>
        <authorList>
            <person name="Imachi H."/>
            <person name="Nobu M.K."/>
            <person name="Nakahara N."/>
            <person name="Morono Y."/>
            <person name="Ogawara M."/>
            <person name="Takaki Y."/>
            <person name="Takano Y."/>
            <person name="Uematsu K."/>
            <person name="Ikuta T."/>
            <person name="Ito M."/>
            <person name="Matsui Y."/>
            <person name="Miyazaki M."/>
            <person name="Murata K."/>
            <person name="Saito Y."/>
            <person name="Sakai S."/>
            <person name="Song C."/>
            <person name="Tasumi E."/>
            <person name="Yamanaka Y."/>
            <person name="Yamaguchi T."/>
            <person name="Kamagata Y."/>
            <person name="Tamaki H."/>
            <person name="Takai K."/>
        </authorList>
    </citation>
    <scope>NUCLEOTIDE SEQUENCE [LARGE SCALE GENOMIC DNA]</scope>
    <source>
        <strain evidence="1 2">MK-D1</strain>
    </source>
</reference>
<reference evidence="1 2" key="2">
    <citation type="journal article" date="2024" name="Int. J. Syst. Evol. Microbiol.">
        <title>Promethearchaeum syntrophicum gen. nov., sp. nov., an anaerobic, obligately syntrophic archaeon, the first isolate of the lineage 'Asgard' archaea, and proposal of the new archaeal phylum Promethearchaeota phyl. nov. and kingdom Promethearchaeati regn. nov.</title>
        <authorList>
            <person name="Imachi H."/>
            <person name="Nobu M.K."/>
            <person name="Kato S."/>
            <person name="Takaki Y."/>
            <person name="Miyazaki M."/>
            <person name="Miyata M."/>
            <person name="Ogawara M."/>
            <person name="Saito Y."/>
            <person name="Sakai S."/>
            <person name="Tahara Y.O."/>
            <person name="Takano Y."/>
            <person name="Tasumi E."/>
            <person name="Uematsu K."/>
            <person name="Yoshimura T."/>
            <person name="Itoh T."/>
            <person name="Ohkuma M."/>
            <person name="Takai K."/>
        </authorList>
    </citation>
    <scope>NUCLEOTIDE SEQUENCE [LARGE SCALE GENOMIC DNA]</scope>
    <source>
        <strain evidence="1 2">MK-D1</strain>
    </source>
</reference>
<keyword evidence="2" id="KW-1185">Reference proteome</keyword>
<dbReference type="KEGG" id="psyt:DSAG12_01952"/>
<dbReference type="SUPFAM" id="SSF48371">
    <property type="entry name" value="ARM repeat"/>
    <property type="match status" value="1"/>
</dbReference>
<dbReference type="Proteomes" id="UP000321408">
    <property type="component" value="Chromosome"/>
</dbReference>
<protein>
    <submittedName>
        <fullName evidence="1">Uncharacterized protein</fullName>
    </submittedName>
</protein>
<evidence type="ECO:0000313" key="2">
    <source>
        <dbReference type="Proteomes" id="UP000321408"/>
    </source>
</evidence>
<dbReference type="InterPro" id="IPR016024">
    <property type="entry name" value="ARM-type_fold"/>
</dbReference>
<dbReference type="EMBL" id="CP042905">
    <property type="protein sequence ID" value="QEE16123.2"/>
    <property type="molecule type" value="Genomic_DNA"/>
</dbReference>
<evidence type="ECO:0000313" key="1">
    <source>
        <dbReference type="EMBL" id="QEE16123.2"/>
    </source>
</evidence>
<proteinExistence type="predicted"/>
<dbReference type="AlphaFoldDB" id="A0A5B9DAH4"/>
<organism evidence="1 2">
    <name type="scientific">Promethearchaeum syntrophicum</name>
    <dbReference type="NCBI Taxonomy" id="2594042"/>
    <lineage>
        <taxon>Archaea</taxon>
        <taxon>Promethearchaeati</taxon>
        <taxon>Promethearchaeota</taxon>
        <taxon>Promethearchaeia</taxon>
        <taxon>Promethearchaeales</taxon>
        <taxon>Promethearchaeaceae</taxon>
        <taxon>Promethearchaeum</taxon>
    </lineage>
</organism>
<gene>
    <name evidence="1" type="ORF">DSAG12_01952</name>
</gene>
<sequence>MFIEIPNLTDKKLIKLINNINEDYEREKWNKFETHSNAVIKWLKKESNTALYILSLIAEEMPESFSHSIFADIDPYIKGDKTKEKINAVIIYGSCLLNFLSQEDYSDMTHLNGFLELLYDSKSETRQNICFFLEQFPDSFDTQLLLKLNIFIKILEDESNSEVLKTTQNILSRLQPKMSLIILIKYIQQLRDIYENNKSAEISDIILNLIEKEIPLLKKRENSNWSKNQILREIDNRPTLIRFTDLNIISEQENLSLEEVENYLLSQIDEDTIYTLVFIDKNHKKLLELEKGKIISFLSQRKIKLDEIVRIFNDLGIKNNAVVMILIKSMLEKHIIRGYFTKKYYYDWSYLKKEFLQRLQQYGSIDILNYSKSIDKDTIHKLINEIETQGILGIYNLEKSKYHTFSAITQEIEKESYRSNIIDLSPYKSGFTQENFYKLEEYCRTKIFTKYHYKHSWLTHLGTTNIQQELRICEQIGDCNVEQRAEKLGIHPSILHKITKKIFEHKNGFWNKEEKNFYFSKYVKKRISSIQNELDAVKREKLIDSLADELQVDKDEISQKVDEKLNKIGKMLSEKDEFLINPLLRDLQMDQKEFLKFVDSLEKPDGYLIIHDKIIFSKKRIDEEQNKLSQSIKENVLNLNVMKINELVSKYKCSSHILINILENLLKNGEISGLWIKENEKFLTERGIQERMIEAKSYIDLNSSVIEEITLSEEGIMYLEKILLDLMEQKRLTGVYDQESHVFQSDSILGDADLDNEREHFKKEISPFLEDLERTYIMLRDILLQNDILPNDIDSYEEILEETIRKILQDQSVLKRIINNANNRINKSARKSVKTKTRRDKKEDKDEKIFKNFANDEIIASLMNDFNNWKTLLYAIEQKAGEIVFLKKKLKSDPEDSKNKEKLNQILEYLGFSD</sequence>
<accession>A0A5B9DAH4</accession>